<organism evidence="12 13">
    <name type="scientific">Polyangium jinanense</name>
    <dbReference type="NCBI Taxonomy" id="2829994"/>
    <lineage>
        <taxon>Bacteria</taxon>
        <taxon>Pseudomonadati</taxon>
        <taxon>Myxococcota</taxon>
        <taxon>Polyangia</taxon>
        <taxon>Polyangiales</taxon>
        <taxon>Polyangiaceae</taxon>
        <taxon>Polyangium</taxon>
    </lineage>
</organism>
<comment type="similarity">
    <text evidence="2">Belongs to the lipase maturation factor family.</text>
</comment>
<keyword evidence="6 9" id="KW-0472">Membrane</keyword>
<evidence type="ECO:0000259" key="11">
    <source>
        <dbReference type="Pfam" id="PF25179"/>
    </source>
</evidence>
<dbReference type="Pfam" id="PF06762">
    <property type="entry name" value="LMF1"/>
    <property type="match status" value="1"/>
</dbReference>
<reference evidence="12 13" key="1">
    <citation type="submission" date="2021-04" db="EMBL/GenBank/DDBJ databases">
        <title>Genome analysis of Polyangium sp.</title>
        <authorList>
            <person name="Li Y."/>
            <person name="Wang J."/>
        </authorList>
    </citation>
    <scope>NUCLEOTIDE SEQUENCE [LARGE SCALE GENOMIC DNA]</scope>
    <source>
        <strain evidence="12 13">SDU14</strain>
    </source>
</reference>
<feature type="domain" description="Lipase maturation factor 1/2 C-terminal" evidence="11">
    <location>
        <begin position="382"/>
        <end position="514"/>
    </location>
</feature>
<keyword evidence="5 9" id="KW-1133">Transmembrane helix</keyword>
<evidence type="ECO:0000256" key="2">
    <source>
        <dbReference type="ARBA" id="ARBA00005512"/>
    </source>
</evidence>
<evidence type="ECO:0000256" key="5">
    <source>
        <dbReference type="ARBA" id="ARBA00022989"/>
    </source>
</evidence>
<dbReference type="GO" id="GO:0051604">
    <property type="term" value="P:protein maturation"/>
    <property type="evidence" value="ECO:0007669"/>
    <property type="project" value="InterPro"/>
</dbReference>
<keyword evidence="4" id="KW-0256">Endoplasmic reticulum</keyword>
<sequence>MSRKPVLIHDGLVRAQSLAPLGWLARLPIVRSVAGFLFGRSASRPRSRAVRWLFLRSLGAVHYLAFASLGSQVLGLYGRRGILPIQERLERARYVLGPKRYQAMPSIFWVDASDATLVRACRAGKLLAALLVLGVAPRPVLSLLWALYLSFVSAGGTFLSFQWDALLLESSLHALLVAPRGLRPGFGREDPPWQAVLLLRWHVFRLYYESGLAKLQSGDVTWKNRTALGYHYETQPLPTPIGWYAHQLPRPVQRQSTRLALLCECIVPFLAFAPRRIRRLSFWPLAGLQAGIAATGNYGFFNLLTAVLGLWLLDDEPLLGKTLFRATGPARPMRGVRRFVIGAAATLLFTLTLGAHLERYGPRNPPGLLSRMLDALVPLHSVNTYGLFSVMTVRRPEIVIEGSDDGERWLAYEFRYKPTDPRRPPPWVAPHQPRLDWQMWFAALGPPPRWFVAFLARLLEGSPEVLALLQRCPFPDRPPRYVRAVLYEYRMTDIETRRRTGMWWERERLGLYFPAITIARPDAAAA</sequence>
<evidence type="ECO:0000256" key="3">
    <source>
        <dbReference type="ARBA" id="ARBA00022692"/>
    </source>
</evidence>
<dbReference type="Pfam" id="PF25179">
    <property type="entry name" value="LMF1_C"/>
    <property type="match status" value="1"/>
</dbReference>
<comment type="caution">
    <text evidence="12">The sequence shown here is derived from an EMBL/GenBank/DDBJ whole genome shotgun (WGS) entry which is preliminary data.</text>
</comment>
<evidence type="ECO:0000313" key="13">
    <source>
        <dbReference type="Proteomes" id="UP001151081"/>
    </source>
</evidence>
<feature type="transmembrane region" description="Helical" evidence="9">
    <location>
        <begin position="297"/>
        <end position="314"/>
    </location>
</feature>
<feature type="transmembrane region" description="Helical" evidence="9">
    <location>
        <begin position="126"/>
        <end position="148"/>
    </location>
</feature>
<dbReference type="AlphaFoldDB" id="A0A9X3XDH8"/>
<proteinExistence type="inferred from homology"/>
<accession>A0A9X3XDH8</accession>
<evidence type="ECO:0000256" key="7">
    <source>
        <dbReference type="ARBA" id="ARBA00023180"/>
    </source>
</evidence>
<evidence type="ECO:0000256" key="6">
    <source>
        <dbReference type="ARBA" id="ARBA00023136"/>
    </source>
</evidence>
<protein>
    <recommendedName>
        <fullName evidence="8">Lipase maturation factor 2</fullName>
    </recommendedName>
</protein>
<name>A0A9X3XDH8_9BACT</name>
<evidence type="ECO:0000256" key="9">
    <source>
        <dbReference type="SAM" id="Phobius"/>
    </source>
</evidence>
<dbReference type="RefSeq" id="WP_272426870.1">
    <property type="nucleotide sequence ID" value="NZ_JAGTJJ010000052.1"/>
</dbReference>
<evidence type="ECO:0000313" key="12">
    <source>
        <dbReference type="EMBL" id="MDC3987415.1"/>
    </source>
</evidence>
<evidence type="ECO:0000256" key="4">
    <source>
        <dbReference type="ARBA" id="ARBA00022824"/>
    </source>
</evidence>
<dbReference type="Proteomes" id="UP001151081">
    <property type="component" value="Unassembled WGS sequence"/>
</dbReference>
<dbReference type="InterPro" id="IPR009613">
    <property type="entry name" value="LMF"/>
</dbReference>
<evidence type="ECO:0000259" key="10">
    <source>
        <dbReference type="Pfam" id="PF06762"/>
    </source>
</evidence>
<dbReference type="InterPro" id="IPR057434">
    <property type="entry name" value="LMF1/2_N"/>
</dbReference>
<evidence type="ECO:0000256" key="1">
    <source>
        <dbReference type="ARBA" id="ARBA00004477"/>
    </source>
</evidence>
<dbReference type="PANTHER" id="PTHR14463:SF5">
    <property type="entry name" value="LIPASE MATURATION FACTOR 2"/>
    <property type="match status" value="1"/>
</dbReference>
<keyword evidence="3 9" id="KW-0812">Transmembrane</keyword>
<feature type="transmembrane region" description="Helical" evidence="9">
    <location>
        <begin position="335"/>
        <end position="355"/>
    </location>
</feature>
<keyword evidence="7" id="KW-0325">Glycoprotein</keyword>
<gene>
    <name evidence="12" type="ORF">KEG57_43500</name>
</gene>
<dbReference type="EMBL" id="JAGTJJ010000052">
    <property type="protein sequence ID" value="MDC3987415.1"/>
    <property type="molecule type" value="Genomic_DNA"/>
</dbReference>
<dbReference type="InterPro" id="IPR057433">
    <property type="entry name" value="LMF1/2_C"/>
</dbReference>
<evidence type="ECO:0000256" key="8">
    <source>
        <dbReference type="ARBA" id="ARBA00040643"/>
    </source>
</evidence>
<keyword evidence="13" id="KW-1185">Reference proteome</keyword>
<dbReference type="PANTHER" id="PTHR14463">
    <property type="entry name" value="LIPASE MATURATION FACTOR"/>
    <property type="match status" value="1"/>
</dbReference>
<feature type="domain" description="Lipase maturation factor 1/2 N-terminal" evidence="10">
    <location>
        <begin position="160"/>
        <end position="316"/>
    </location>
</feature>
<comment type="subcellular location">
    <subcellularLocation>
        <location evidence="1">Endoplasmic reticulum membrane</location>
        <topology evidence="1">Multi-pass membrane protein</topology>
    </subcellularLocation>
</comment>